<dbReference type="AlphaFoldDB" id="A0A6P1W0P0"/>
<dbReference type="KEGG" id="senf:GJR95_23910"/>
<protein>
    <submittedName>
        <fullName evidence="1">Uncharacterized protein</fullName>
    </submittedName>
</protein>
<name>A0A6P1W0P0_9BACT</name>
<evidence type="ECO:0000313" key="2">
    <source>
        <dbReference type="Proteomes" id="UP000464577"/>
    </source>
</evidence>
<proteinExistence type="predicted"/>
<organism evidence="1 2">
    <name type="scientific">Spirosoma endbachense</name>
    <dbReference type="NCBI Taxonomy" id="2666025"/>
    <lineage>
        <taxon>Bacteria</taxon>
        <taxon>Pseudomonadati</taxon>
        <taxon>Bacteroidota</taxon>
        <taxon>Cytophagia</taxon>
        <taxon>Cytophagales</taxon>
        <taxon>Cytophagaceae</taxon>
        <taxon>Spirosoma</taxon>
    </lineage>
</organism>
<evidence type="ECO:0000313" key="1">
    <source>
        <dbReference type="EMBL" id="QHV97862.1"/>
    </source>
</evidence>
<reference evidence="1 2" key="1">
    <citation type="submission" date="2019-11" db="EMBL/GenBank/DDBJ databases">
        <title>Spirosoma endbachense sp. nov., isolated from a natural salt meadow.</title>
        <authorList>
            <person name="Rojas J."/>
            <person name="Ambika Manirajan B."/>
            <person name="Ratering S."/>
            <person name="Suarez C."/>
            <person name="Geissler-Plaum R."/>
            <person name="Schnell S."/>
        </authorList>
    </citation>
    <scope>NUCLEOTIDE SEQUENCE [LARGE SCALE GENOMIC DNA]</scope>
    <source>
        <strain evidence="1 2">I-24</strain>
    </source>
</reference>
<dbReference type="EMBL" id="CP045997">
    <property type="protein sequence ID" value="QHV97862.1"/>
    <property type="molecule type" value="Genomic_DNA"/>
</dbReference>
<gene>
    <name evidence="1" type="ORF">GJR95_23910</name>
</gene>
<sequence length="220" mass="25481">MYGGIYSFSLRRATIQNFFHSYSNALGRFEDTSYTLNDINYAMQLGQKIKALSPEPVTENYKLELDLNEISFSKAHYINYNQLSRIRRALQFLNQARSSPQLLVKISFYVLVLECLFSANDATEINHKISERVAIYVGVNGEEKYKLFKFVKKVYGIRSKYVHGQMMDKKLSENAILSEISKELDELVRIVLLKVILVDSANFLLKDEALTEWFNSSLFK</sequence>
<keyword evidence="2" id="KW-1185">Reference proteome</keyword>
<accession>A0A6P1W0P0</accession>
<dbReference type="RefSeq" id="WP_162388275.1">
    <property type="nucleotide sequence ID" value="NZ_CP045997.1"/>
</dbReference>
<dbReference type="Proteomes" id="UP000464577">
    <property type="component" value="Chromosome"/>
</dbReference>